<name>A0ABS5ZIT6_9GAMM</name>
<reference evidence="1 2" key="1">
    <citation type="submission" date="2021-04" db="EMBL/GenBank/DDBJ databases">
        <authorList>
            <person name="Pira H."/>
            <person name="Risdian C."/>
            <person name="Wink J."/>
        </authorList>
    </citation>
    <scope>NUCLEOTIDE SEQUENCE [LARGE SCALE GENOMIC DNA]</scope>
    <source>
        <strain evidence="1 2">WH53</strain>
    </source>
</reference>
<gene>
    <name evidence="1" type="ORF">KCG35_22835</name>
</gene>
<organism evidence="1 2">
    <name type="scientific">Zooshikella harenae</name>
    <dbReference type="NCBI Taxonomy" id="2827238"/>
    <lineage>
        <taxon>Bacteria</taxon>
        <taxon>Pseudomonadati</taxon>
        <taxon>Pseudomonadota</taxon>
        <taxon>Gammaproteobacteria</taxon>
        <taxon>Oceanospirillales</taxon>
        <taxon>Zooshikellaceae</taxon>
        <taxon>Zooshikella</taxon>
    </lineage>
</organism>
<comment type="caution">
    <text evidence="1">The sequence shown here is derived from an EMBL/GenBank/DDBJ whole genome shotgun (WGS) entry which is preliminary data.</text>
</comment>
<dbReference type="RefSeq" id="WP_215822170.1">
    <property type="nucleotide sequence ID" value="NZ_JAGSOY010000116.1"/>
</dbReference>
<dbReference type="Proteomes" id="UP000690515">
    <property type="component" value="Unassembled WGS sequence"/>
</dbReference>
<evidence type="ECO:0000313" key="2">
    <source>
        <dbReference type="Proteomes" id="UP000690515"/>
    </source>
</evidence>
<evidence type="ECO:0000313" key="1">
    <source>
        <dbReference type="EMBL" id="MBU2713894.1"/>
    </source>
</evidence>
<evidence type="ECO:0008006" key="3">
    <source>
        <dbReference type="Google" id="ProtNLM"/>
    </source>
</evidence>
<keyword evidence="2" id="KW-1185">Reference proteome</keyword>
<dbReference type="EMBL" id="JAGSOY010000116">
    <property type="protein sequence ID" value="MBU2713894.1"/>
    <property type="molecule type" value="Genomic_DNA"/>
</dbReference>
<protein>
    <recommendedName>
        <fullName evidence="3">Addiction module toxin RelE</fullName>
    </recommendedName>
</protein>
<accession>A0ABS5ZIT6</accession>
<sequence length="57" mass="6808">MYKYRFALKPSQKAKKLVSQVFYFFQKEEDKLEDAELIEIIKARENQPSIPVDIDDL</sequence>
<proteinExistence type="predicted"/>